<evidence type="ECO:0000313" key="11">
    <source>
        <dbReference type="Proteomes" id="UP000391834"/>
    </source>
</evidence>
<dbReference type="EMBL" id="BLAX01000001">
    <property type="protein sequence ID" value="GET35104.1"/>
    <property type="molecule type" value="Genomic_DNA"/>
</dbReference>
<dbReference type="Pfam" id="PF21082">
    <property type="entry name" value="MS_channel_3rd"/>
    <property type="match status" value="1"/>
</dbReference>
<protein>
    <submittedName>
        <fullName evidence="10">Mechanosensitive ion channel protein MscS</fullName>
    </submittedName>
</protein>
<dbReference type="PANTHER" id="PTHR30221:SF1">
    <property type="entry name" value="SMALL-CONDUCTANCE MECHANOSENSITIVE CHANNEL"/>
    <property type="match status" value="1"/>
</dbReference>
<dbReference type="Gene3D" id="1.10.287.1260">
    <property type="match status" value="1"/>
</dbReference>
<dbReference type="InterPro" id="IPR045275">
    <property type="entry name" value="MscS_archaea/bacteria_type"/>
</dbReference>
<dbReference type="InterPro" id="IPR023408">
    <property type="entry name" value="MscS_beta-dom_sf"/>
</dbReference>
<comment type="similarity">
    <text evidence="2">Belongs to the MscS (TC 1.A.23) family.</text>
</comment>
<dbReference type="Proteomes" id="UP000391834">
    <property type="component" value="Unassembled WGS sequence"/>
</dbReference>
<evidence type="ECO:0000256" key="2">
    <source>
        <dbReference type="ARBA" id="ARBA00008017"/>
    </source>
</evidence>
<keyword evidence="11" id="KW-1185">Reference proteome</keyword>
<proteinExistence type="inferred from homology"/>
<evidence type="ECO:0000313" key="10">
    <source>
        <dbReference type="EMBL" id="GET35104.1"/>
    </source>
</evidence>
<dbReference type="InterPro" id="IPR049278">
    <property type="entry name" value="MS_channel_C"/>
</dbReference>
<evidence type="ECO:0000256" key="1">
    <source>
        <dbReference type="ARBA" id="ARBA00004651"/>
    </source>
</evidence>
<comment type="caution">
    <text evidence="10">The sequence shown here is derived from an EMBL/GenBank/DDBJ whole genome shotgun (WGS) entry which is preliminary data.</text>
</comment>
<dbReference type="Gene3D" id="3.30.70.100">
    <property type="match status" value="1"/>
</dbReference>
<feature type="domain" description="Mechanosensitive ion channel MscS" evidence="8">
    <location>
        <begin position="114"/>
        <end position="180"/>
    </location>
</feature>
<evidence type="ECO:0000256" key="6">
    <source>
        <dbReference type="ARBA" id="ARBA00023136"/>
    </source>
</evidence>
<comment type="subcellular location">
    <subcellularLocation>
        <location evidence="1">Cell membrane</location>
        <topology evidence="1">Multi-pass membrane protein</topology>
    </subcellularLocation>
</comment>
<evidence type="ECO:0000256" key="4">
    <source>
        <dbReference type="ARBA" id="ARBA00022692"/>
    </source>
</evidence>
<keyword evidence="4 7" id="KW-0812">Transmembrane</keyword>
<dbReference type="AlphaFoldDB" id="A0A5M4B4N6"/>
<dbReference type="GO" id="GO:0008381">
    <property type="term" value="F:mechanosensitive monoatomic ion channel activity"/>
    <property type="evidence" value="ECO:0007669"/>
    <property type="project" value="InterPro"/>
</dbReference>
<dbReference type="GO" id="GO:0005886">
    <property type="term" value="C:plasma membrane"/>
    <property type="evidence" value="ECO:0007669"/>
    <property type="project" value="UniProtKB-SubCell"/>
</dbReference>
<evidence type="ECO:0000259" key="8">
    <source>
        <dbReference type="Pfam" id="PF00924"/>
    </source>
</evidence>
<dbReference type="Gene3D" id="2.30.30.60">
    <property type="match status" value="1"/>
</dbReference>
<keyword evidence="5 7" id="KW-1133">Transmembrane helix</keyword>
<dbReference type="SUPFAM" id="SSF82861">
    <property type="entry name" value="Mechanosensitive channel protein MscS (YggB), transmembrane region"/>
    <property type="match status" value="1"/>
</dbReference>
<feature type="domain" description="Mechanosensitive ion channel MscS C-terminal" evidence="9">
    <location>
        <begin position="190"/>
        <end position="281"/>
    </location>
</feature>
<feature type="transmembrane region" description="Helical" evidence="7">
    <location>
        <begin position="23"/>
        <end position="45"/>
    </location>
</feature>
<accession>A0A5M4B4N6</accession>
<feature type="transmembrane region" description="Helical" evidence="7">
    <location>
        <begin position="92"/>
        <end position="110"/>
    </location>
</feature>
<dbReference type="InterPro" id="IPR010920">
    <property type="entry name" value="LSM_dom_sf"/>
</dbReference>
<reference evidence="10 11" key="1">
    <citation type="submission" date="2019-10" db="EMBL/GenBank/DDBJ databases">
        <title>Prolixibacter strains distinguished by the presence of nitrate reductase genes were adept at nitrate-dependent anaerobic corrosion of metallic iron and carbon steel.</title>
        <authorList>
            <person name="Iino T."/>
            <person name="Shono N."/>
            <person name="Ito K."/>
            <person name="Nakamura R."/>
            <person name="Sueoka K."/>
            <person name="Harayama S."/>
            <person name="Ohkuma M."/>
        </authorList>
    </citation>
    <scope>NUCLEOTIDE SEQUENCE [LARGE SCALE GENOMIC DNA]</scope>
    <source>
        <strain evidence="10 11">JCM 13498</strain>
    </source>
</reference>
<organism evidence="10 11">
    <name type="scientific">Prolixibacter bellariivorans</name>
    <dbReference type="NCBI Taxonomy" id="314319"/>
    <lineage>
        <taxon>Bacteria</taxon>
        <taxon>Pseudomonadati</taxon>
        <taxon>Bacteroidota</taxon>
        <taxon>Bacteroidia</taxon>
        <taxon>Marinilabiliales</taxon>
        <taxon>Prolixibacteraceae</taxon>
        <taxon>Prolixibacter</taxon>
    </lineage>
</organism>
<keyword evidence="3" id="KW-1003">Cell membrane</keyword>
<sequence length="299" mass="33907">MQNQDILRIFSDHYKYDMKPIEYALVSAAILVGAVLFSKIVRMLITRSFKRAAKRIQLDPTNYNFLKNGISFLIFLLAVIGIFYIIPGLRALGSTMLAGAGIFAAAMGFASQQAFSNIVSGIFIVIFRPFGVGDFIKLSDTYYGTVEDITLRHTVIRNPENRRVIIPNSVISSETILNSSIADAKICSQVEFDIAYHSNIDDAMSLIREEALKHPNLFDNRTDEEKEAGEPVVRIRVIELGNWYVRLRAYLWAEDNGKAFAMKCDMLKSVKERFDQEGIEIPYPYQNLIHHNPQQELNA</sequence>
<evidence type="ECO:0000256" key="7">
    <source>
        <dbReference type="SAM" id="Phobius"/>
    </source>
</evidence>
<gene>
    <name evidence="10" type="ORF">PbJCM13498_39670</name>
</gene>
<keyword evidence="6 7" id="KW-0472">Membrane</keyword>
<dbReference type="Pfam" id="PF00924">
    <property type="entry name" value="MS_channel_2nd"/>
    <property type="match status" value="1"/>
</dbReference>
<dbReference type="SUPFAM" id="SSF50182">
    <property type="entry name" value="Sm-like ribonucleoproteins"/>
    <property type="match status" value="1"/>
</dbReference>
<evidence type="ECO:0000256" key="3">
    <source>
        <dbReference type="ARBA" id="ARBA00022475"/>
    </source>
</evidence>
<evidence type="ECO:0000259" key="9">
    <source>
        <dbReference type="Pfam" id="PF21082"/>
    </source>
</evidence>
<feature type="transmembrane region" description="Helical" evidence="7">
    <location>
        <begin position="65"/>
        <end position="86"/>
    </location>
</feature>
<dbReference type="PANTHER" id="PTHR30221">
    <property type="entry name" value="SMALL-CONDUCTANCE MECHANOSENSITIVE CHANNEL"/>
    <property type="match status" value="1"/>
</dbReference>
<dbReference type="InterPro" id="IPR011014">
    <property type="entry name" value="MscS_channel_TM-2"/>
</dbReference>
<evidence type="ECO:0000256" key="5">
    <source>
        <dbReference type="ARBA" id="ARBA00022989"/>
    </source>
</evidence>
<dbReference type="InterPro" id="IPR011066">
    <property type="entry name" value="MscS_channel_C_sf"/>
</dbReference>
<name>A0A5M4B4N6_9BACT</name>
<dbReference type="SUPFAM" id="SSF82689">
    <property type="entry name" value="Mechanosensitive channel protein MscS (YggB), C-terminal domain"/>
    <property type="match status" value="1"/>
</dbReference>
<dbReference type="InterPro" id="IPR006685">
    <property type="entry name" value="MscS_channel_2nd"/>
</dbReference>